<gene>
    <name evidence="2" type="ORF">VTJ49DRAFT_283</name>
</gene>
<dbReference type="EMBL" id="JAZGSY010000106">
    <property type="protein sequence ID" value="KAL1840596.1"/>
    <property type="molecule type" value="Genomic_DNA"/>
</dbReference>
<keyword evidence="1" id="KW-0812">Transmembrane</keyword>
<evidence type="ECO:0000256" key="1">
    <source>
        <dbReference type="SAM" id="Phobius"/>
    </source>
</evidence>
<name>A0ABR3VGN4_HUMIN</name>
<organism evidence="2 3">
    <name type="scientific">Humicola insolens</name>
    <name type="common">Soft-rot fungus</name>
    <dbReference type="NCBI Taxonomy" id="85995"/>
    <lineage>
        <taxon>Eukaryota</taxon>
        <taxon>Fungi</taxon>
        <taxon>Dikarya</taxon>
        <taxon>Ascomycota</taxon>
        <taxon>Pezizomycotina</taxon>
        <taxon>Sordariomycetes</taxon>
        <taxon>Sordariomycetidae</taxon>
        <taxon>Sordariales</taxon>
        <taxon>Chaetomiaceae</taxon>
        <taxon>Mycothermus</taxon>
    </lineage>
</organism>
<proteinExistence type="predicted"/>
<dbReference type="Proteomes" id="UP001583172">
    <property type="component" value="Unassembled WGS sequence"/>
</dbReference>
<keyword evidence="3" id="KW-1185">Reference proteome</keyword>
<protein>
    <submittedName>
        <fullName evidence="2">Uncharacterized protein</fullName>
    </submittedName>
</protein>
<keyword evidence="1" id="KW-1133">Transmembrane helix</keyword>
<comment type="caution">
    <text evidence="2">The sequence shown here is derived from an EMBL/GenBank/DDBJ whole genome shotgun (WGS) entry which is preliminary data.</text>
</comment>
<evidence type="ECO:0000313" key="2">
    <source>
        <dbReference type="EMBL" id="KAL1840596.1"/>
    </source>
</evidence>
<keyword evidence="1" id="KW-0472">Membrane</keyword>
<reference evidence="2 3" key="1">
    <citation type="journal article" date="2024" name="Commun. Biol.">
        <title>Comparative genomic analysis of thermophilic fungi reveals convergent evolutionary adaptations and gene losses.</title>
        <authorList>
            <person name="Steindorff A.S."/>
            <person name="Aguilar-Pontes M.V."/>
            <person name="Robinson A.J."/>
            <person name="Andreopoulos B."/>
            <person name="LaButti K."/>
            <person name="Kuo A."/>
            <person name="Mondo S."/>
            <person name="Riley R."/>
            <person name="Otillar R."/>
            <person name="Haridas S."/>
            <person name="Lipzen A."/>
            <person name="Grimwood J."/>
            <person name="Schmutz J."/>
            <person name="Clum A."/>
            <person name="Reid I.D."/>
            <person name="Moisan M.C."/>
            <person name="Butler G."/>
            <person name="Nguyen T.T.M."/>
            <person name="Dewar K."/>
            <person name="Conant G."/>
            <person name="Drula E."/>
            <person name="Henrissat B."/>
            <person name="Hansel C."/>
            <person name="Singer S."/>
            <person name="Hutchinson M.I."/>
            <person name="de Vries R.P."/>
            <person name="Natvig D.O."/>
            <person name="Powell A.J."/>
            <person name="Tsang A."/>
            <person name="Grigoriev I.V."/>
        </authorList>
    </citation>
    <scope>NUCLEOTIDE SEQUENCE [LARGE SCALE GENOMIC DNA]</scope>
    <source>
        <strain evidence="2 3">CBS 620.91</strain>
    </source>
</reference>
<feature type="transmembrane region" description="Helical" evidence="1">
    <location>
        <begin position="40"/>
        <end position="60"/>
    </location>
</feature>
<accession>A0ABR3VGN4</accession>
<sequence length="163" mass="17561">MPSARRKNTQLLNASVDCHTPSRRPCATAFGDLPRVLRSGVSIGMSLFISHLSLFAVFWWSSRPGFRSLAATHPGLPEICSSQALGIFARKVTSFQRGLYGALGMDGGCRNEGTNCQHLRTNGPGLHTPTPAFAAVPGQWRCVRGARLVDDGSLHGSRACDLR</sequence>
<evidence type="ECO:0000313" key="3">
    <source>
        <dbReference type="Proteomes" id="UP001583172"/>
    </source>
</evidence>